<dbReference type="EMBL" id="JBHSSA010000035">
    <property type="protein sequence ID" value="MFC6253763.1"/>
    <property type="molecule type" value="Genomic_DNA"/>
</dbReference>
<keyword evidence="2" id="KW-1185">Reference proteome</keyword>
<evidence type="ECO:0008006" key="3">
    <source>
        <dbReference type="Google" id="ProtNLM"/>
    </source>
</evidence>
<evidence type="ECO:0000313" key="2">
    <source>
        <dbReference type="Proteomes" id="UP001596190"/>
    </source>
</evidence>
<dbReference type="RefSeq" id="WP_137630178.1">
    <property type="nucleotide sequence ID" value="NZ_BJDO01000005.1"/>
</dbReference>
<proteinExistence type="predicted"/>
<gene>
    <name evidence="1" type="ORF">ACFP1H_04105</name>
</gene>
<comment type="caution">
    <text evidence="1">The sequence shown here is derived from an EMBL/GenBank/DDBJ whole genome shotgun (WGS) entry which is preliminary data.</text>
</comment>
<sequence>MDDYERQHLESILRDYPKIDKYMAVRVAELSYSYQGHSHVLSKLAVGTMLFDDCIGTDRCLAQLEINKQCISYCLKYSDKDTQTIIKQLYFNHDNNLSLEGIGMVLNMSKSSVSRKRTAFFKLLEQELGY</sequence>
<organism evidence="1 2">
    <name type="scientific">Secundilactobacillus hailunensis</name>
    <dbReference type="NCBI Taxonomy" id="2559923"/>
    <lineage>
        <taxon>Bacteria</taxon>
        <taxon>Bacillati</taxon>
        <taxon>Bacillota</taxon>
        <taxon>Bacilli</taxon>
        <taxon>Lactobacillales</taxon>
        <taxon>Lactobacillaceae</taxon>
        <taxon>Secundilactobacillus</taxon>
    </lineage>
</organism>
<dbReference type="Proteomes" id="UP001596190">
    <property type="component" value="Unassembled WGS sequence"/>
</dbReference>
<dbReference type="NCBIfam" id="TIGR01636">
    <property type="entry name" value="phage_rinA"/>
    <property type="match status" value="1"/>
</dbReference>
<name>A0ABW1T8H6_9LACO</name>
<accession>A0ABW1T8H6</accession>
<reference evidence="2" key="1">
    <citation type="journal article" date="2019" name="Int. J. Syst. Evol. Microbiol.">
        <title>The Global Catalogue of Microorganisms (GCM) 10K type strain sequencing project: providing services to taxonomists for standard genome sequencing and annotation.</title>
        <authorList>
            <consortium name="The Broad Institute Genomics Platform"/>
            <consortium name="The Broad Institute Genome Sequencing Center for Infectious Disease"/>
            <person name="Wu L."/>
            <person name="Ma J."/>
        </authorList>
    </citation>
    <scope>NUCLEOTIDE SEQUENCE [LARGE SCALE GENOMIC DNA]</scope>
    <source>
        <strain evidence="2">CCM 8950</strain>
    </source>
</reference>
<evidence type="ECO:0000313" key="1">
    <source>
        <dbReference type="EMBL" id="MFC6253763.1"/>
    </source>
</evidence>
<dbReference type="InterPro" id="IPR006523">
    <property type="entry name" value="RinA"/>
</dbReference>
<protein>
    <recommendedName>
        <fullName evidence="3">Transcriptional regulator</fullName>
    </recommendedName>
</protein>